<accession>A0A163KRC7</accession>
<dbReference type="InParanoid" id="A0A163KRC7"/>
<keyword evidence="2" id="KW-1185">Reference proteome</keyword>
<dbReference type="Proteomes" id="UP000078561">
    <property type="component" value="Unassembled WGS sequence"/>
</dbReference>
<dbReference type="AlphaFoldDB" id="A0A163KRC7"/>
<evidence type="ECO:0000313" key="1">
    <source>
        <dbReference type="EMBL" id="SAL97639.1"/>
    </source>
</evidence>
<proteinExistence type="predicted"/>
<dbReference type="EMBL" id="LT551876">
    <property type="protein sequence ID" value="SAL97639.1"/>
    <property type="molecule type" value="Genomic_DNA"/>
</dbReference>
<organism evidence="1">
    <name type="scientific">Absidia glauca</name>
    <name type="common">Pin mould</name>
    <dbReference type="NCBI Taxonomy" id="4829"/>
    <lineage>
        <taxon>Eukaryota</taxon>
        <taxon>Fungi</taxon>
        <taxon>Fungi incertae sedis</taxon>
        <taxon>Mucoromycota</taxon>
        <taxon>Mucoromycotina</taxon>
        <taxon>Mucoromycetes</taxon>
        <taxon>Mucorales</taxon>
        <taxon>Cunninghamellaceae</taxon>
        <taxon>Absidia</taxon>
    </lineage>
</organism>
<evidence type="ECO:0000313" key="2">
    <source>
        <dbReference type="Proteomes" id="UP000078561"/>
    </source>
</evidence>
<reference evidence="1" key="1">
    <citation type="submission" date="2016-04" db="EMBL/GenBank/DDBJ databases">
        <authorList>
            <person name="Evans L.H."/>
            <person name="Alamgir A."/>
            <person name="Owens N."/>
            <person name="Weber N.D."/>
            <person name="Virtaneva K."/>
            <person name="Barbian K."/>
            <person name="Babar A."/>
            <person name="Rosenke K."/>
        </authorList>
    </citation>
    <scope>NUCLEOTIDE SEQUENCE [LARGE SCALE GENOMIC DNA]</scope>
    <source>
        <strain evidence="1">CBS 101.48</strain>
    </source>
</reference>
<name>A0A163KRC7_ABSGL</name>
<sequence length="123" mass="13961">MHSFTKCYAAITQPSSIPNSTHTHDLLKLLYDLINVDETTYCTLYLVATVVLMGNQSRKVCAFPSYCPYYRCRPTVRNSEQYPCPDSMSRVNEDCDEFDYHALLLSMELTSLLALSQICRSAG</sequence>
<protein>
    <submittedName>
        <fullName evidence="1">Uncharacterized protein</fullName>
    </submittedName>
</protein>
<gene>
    <name evidence="1" type="primary">ABSGL_03144.1 scaffold 4229</name>
</gene>